<dbReference type="RefSeq" id="WP_207687460.1">
    <property type="nucleotide sequence ID" value="NZ_CP061799.1"/>
</dbReference>
<accession>A0A975BA77</accession>
<name>A0A975BA77_9BACT</name>
<proteinExistence type="predicted"/>
<dbReference type="KEGG" id="dli:dnl_37600"/>
<evidence type="ECO:0000313" key="2">
    <source>
        <dbReference type="Proteomes" id="UP000663720"/>
    </source>
</evidence>
<protein>
    <submittedName>
        <fullName evidence="1">Uncharacterized protein</fullName>
    </submittedName>
</protein>
<keyword evidence="2" id="KW-1185">Reference proteome</keyword>
<dbReference type="AlphaFoldDB" id="A0A975BA77"/>
<reference evidence="1" key="1">
    <citation type="journal article" date="2021" name="Microb. Physiol.">
        <title>Proteogenomic Insights into the Physiology of Marine, Sulfate-Reducing, Filamentous Desulfonema limicola and Desulfonema magnum.</title>
        <authorList>
            <person name="Schnaars V."/>
            <person name="Wohlbrand L."/>
            <person name="Scheve S."/>
            <person name="Hinrichs C."/>
            <person name="Reinhardt R."/>
            <person name="Rabus R."/>
        </authorList>
    </citation>
    <scope>NUCLEOTIDE SEQUENCE</scope>
    <source>
        <strain evidence="1">5ac10</strain>
    </source>
</reference>
<evidence type="ECO:0000313" key="1">
    <source>
        <dbReference type="EMBL" id="QTA81425.1"/>
    </source>
</evidence>
<dbReference type="Proteomes" id="UP000663720">
    <property type="component" value="Chromosome"/>
</dbReference>
<sequence>MKNFKNKLTDKYCRGRGRRFKNISCRYTDFVMLYNSVDRHLENTLVYDNAALDIKNNILKNVILF</sequence>
<organism evidence="1 2">
    <name type="scientific">Desulfonema limicola</name>
    <dbReference type="NCBI Taxonomy" id="45656"/>
    <lineage>
        <taxon>Bacteria</taxon>
        <taxon>Pseudomonadati</taxon>
        <taxon>Thermodesulfobacteriota</taxon>
        <taxon>Desulfobacteria</taxon>
        <taxon>Desulfobacterales</taxon>
        <taxon>Desulfococcaceae</taxon>
        <taxon>Desulfonema</taxon>
    </lineage>
</organism>
<gene>
    <name evidence="1" type="ORF">dnl_37600</name>
</gene>
<dbReference type="EMBL" id="CP061799">
    <property type="protein sequence ID" value="QTA81425.1"/>
    <property type="molecule type" value="Genomic_DNA"/>
</dbReference>